<dbReference type="InterPro" id="IPR019734">
    <property type="entry name" value="TPR_rpt"/>
</dbReference>
<protein>
    <recommendedName>
        <fullName evidence="4">Tetratricopeptide repeat protein</fullName>
    </recommendedName>
</protein>
<keyword evidence="2" id="KW-0802">TPR repeat</keyword>
<dbReference type="SUPFAM" id="SSF48452">
    <property type="entry name" value="TPR-like"/>
    <property type="match status" value="1"/>
</dbReference>
<comment type="caution">
    <text evidence="3">The sequence shown here is derived from an EMBL/GenBank/DDBJ whole genome shotgun (WGS) entry which is preliminary data.</text>
</comment>
<keyword evidence="1" id="KW-0677">Repeat</keyword>
<evidence type="ECO:0008006" key="4">
    <source>
        <dbReference type="Google" id="ProtNLM"/>
    </source>
</evidence>
<dbReference type="InterPro" id="IPR013105">
    <property type="entry name" value="TPR_2"/>
</dbReference>
<sequence length="80" mass="9646">SLINIYVENKMYDKAIDEYESYLRLGADVYDRLGYLYYKTDKLEKALQMFIKAYQIHPENKNLKNNIESISKQLSDRMKR</sequence>
<reference evidence="3" key="1">
    <citation type="journal article" date="2014" name="Front. Microbiol.">
        <title>High frequency of phylogenetically diverse reductive dehalogenase-homologous genes in deep subseafloor sedimentary metagenomes.</title>
        <authorList>
            <person name="Kawai M."/>
            <person name="Futagami T."/>
            <person name="Toyoda A."/>
            <person name="Takaki Y."/>
            <person name="Nishi S."/>
            <person name="Hori S."/>
            <person name="Arai W."/>
            <person name="Tsubouchi T."/>
            <person name="Morono Y."/>
            <person name="Uchiyama I."/>
            <person name="Ito T."/>
            <person name="Fujiyama A."/>
            <person name="Inagaki F."/>
            <person name="Takami H."/>
        </authorList>
    </citation>
    <scope>NUCLEOTIDE SEQUENCE</scope>
    <source>
        <strain evidence="3">Expedition CK06-06</strain>
    </source>
</reference>
<dbReference type="PROSITE" id="PS50293">
    <property type="entry name" value="TPR_REGION"/>
    <property type="match status" value="1"/>
</dbReference>
<evidence type="ECO:0000313" key="3">
    <source>
        <dbReference type="EMBL" id="GAH38743.1"/>
    </source>
</evidence>
<evidence type="ECO:0000256" key="2">
    <source>
        <dbReference type="ARBA" id="ARBA00022803"/>
    </source>
</evidence>
<proteinExistence type="predicted"/>
<organism evidence="3">
    <name type="scientific">marine sediment metagenome</name>
    <dbReference type="NCBI Taxonomy" id="412755"/>
    <lineage>
        <taxon>unclassified sequences</taxon>
        <taxon>metagenomes</taxon>
        <taxon>ecological metagenomes</taxon>
    </lineage>
</organism>
<dbReference type="Gene3D" id="1.25.40.10">
    <property type="entry name" value="Tetratricopeptide repeat domain"/>
    <property type="match status" value="1"/>
</dbReference>
<gene>
    <name evidence="3" type="ORF">S03H2_10939</name>
</gene>
<accession>X1H0E2</accession>
<dbReference type="AlphaFoldDB" id="X1H0E2"/>
<evidence type="ECO:0000256" key="1">
    <source>
        <dbReference type="ARBA" id="ARBA00022737"/>
    </source>
</evidence>
<dbReference type="InterPro" id="IPR011990">
    <property type="entry name" value="TPR-like_helical_dom_sf"/>
</dbReference>
<dbReference type="Pfam" id="PF07719">
    <property type="entry name" value="TPR_2"/>
    <property type="match status" value="1"/>
</dbReference>
<dbReference type="PROSITE" id="PS50005">
    <property type="entry name" value="TPR"/>
    <property type="match status" value="1"/>
</dbReference>
<dbReference type="SMART" id="SM00028">
    <property type="entry name" value="TPR"/>
    <property type="match status" value="1"/>
</dbReference>
<dbReference type="EMBL" id="BARU01005602">
    <property type="protein sequence ID" value="GAH38743.1"/>
    <property type="molecule type" value="Genomic_DNA"/>
</dbReference>
<name>X1H0E2_9ZZZZ</name>
<feature type="non-terminal residue" evidence="3">
    <location>
        <position position="1"/>
    </location>
</feature>